<feature type="domain" description="ABC transporter" evidence="9">
    <location>
        <begin position="4"/>
        <end position="235"/>
    </location>
</feature>
<proteinExistence type="predicted"/>
<dbReference type="PROSITE" id="PS50893">
    <property type="entry name" value="ABC_TRANSPORTER_2"/>
    <property type="match status" value="1"/>
</dbReference>
<dbReference type="InterPro" id="IPR003439">
    <property type="entry name" value="ABC_transporter-like_ATP-bd"/>
</dbReference>
<evidence type="ECO:0000256" key="3">
    <source>
        <dbReference type="ARBA" id="ARBA00022519"/>
    </source>
</evidence>
<dbReference type="GO" id="GO:0015418">
    <property type="term" value="F:ABC-type quaternary ammonium compound transporting activity"/>
    <property type="evidence" value="ECO:0007669"/>
    <property type="project" value="UniProtKB-EC"/>
</dbReference>
<evidence type="ECO:0000256" key="6">
    <source>
        <dbReference type="ARBA" id="ARBA00022967"/>
    </source>
</evidence>
<evidence type="ECO:0000256" key="4">
    <source>
        <dbReference type="ARBA" id="ARBA00022741"/>
    </source>
</evidence>
<keyword evidence="1" id="KW-0813">Transport</keyword>
<dbReference type="GO" id="GO:0016887">
    <property type="term" value="F:ATP hydrolysis activity"/>
    <property type="evidence" value="ECO:0007669"/>
    <property type="project" value="InterPro"/>
</dbReference>
<organism evidence="10 11">
    <name type="scientific">Peptacetobacter hominis</name>
    <dbReference type="NCBI Taxonomy" id="2743610"/>
    <lineage>
        <taxon>Bacteria</taxon>
        <taxon>Bacillati</taxon>
        <taxon>Bacillota</taxon>
        <taxon>Clostridia</taxon>
        <taxon>Peptostreptococcales</taxon>
        <taxon>Peptostreptococcaceae</taxon>
        <taxon>Peptacetobacter</taxon>
    </lineage>
</organism>
<dbReference type="Pfam" id="PF00005">
    <property type="entry name" value="ABC_tran"/>
    <property type="match status" value="1"/>
</dbReference>
<gene>
    <name evidence="10" type="ORF">EXD82_03375</name>
</gene>
<reference evidence="10 11" key="1">
    <citation type="submission" date="2019-02" db="EMBL/GenBank/DDBJ databases">
        <title>Peptostreptococcaceae bacterium ZHW00191 nov., a new bacterium isolated from the human gut.</title>
        <authorList>
            <person name="Zhou H.-W."/>
            <person name="Chen X.-J."/>
        </authorList>
    </citation>
    <scope>NUCLEOTIDE SEQUENCE [LARGE SCALE GENOMIC DNA]</scope>
    <source>
        <strain evidence="10 11">ZHW00191</strain>
    </source>
</reference>
<evidence type="ECO:0000256" key="7">
    <source>
        <dbReference type="ARBA" id="ARBA00023136"/>
    </source>
</evidence>
<dbReference type="PANTHER" id="PTHR42781:SF5">
    <property type="entry name" value="PUTRESCINE TRANSPORT ATP-BINDING PROTEIN POTG"/>
    <property type="match status" value="1"/>
</dbReference>
<evidence type="ECO:0000313" key="10">
    <source>
        <dbReference type="EMBL" id="TQQ85148.1"/>
    </source>
</evidence>
<evidence type="ECO:0000256" key="2">
    <source>
        <dbReference type="ARBA" id="ARBA00022475"/>
    </source>
</evidence>
<dbReference type="OrthoDB" id="9802264at2"/>
<dbReference type="PANTHER" id="PTHR42781">
    <property type="entry name" value="SPERMIDINE/PUTRESCINE IMPORT ATP-BINDING PROTEIN POTA"/>
    <property type="match status" value="1"/>
</dbReference>
<dbReference type="FunFam" id="3.40.50.300:FF:000425">
    <property type="entry name" value="Probable ABC transporter, ATP-binding subunit"/>
    <property type="match status" value="1"/>
</dbReference>
<dbReference type="GO" id="GO:0005524">
    <property type="term" value="F:ATP binding"/>
    <property type="evidence" value="ECO:0007669"/>
    <property type="project" value="UniProtKB-KW"/>
</dbReference>
<sequence>MAFLEVKNIVKVFDKQTALNDVSLEIEKGEFISILGPSGCGKTTLLRIIAGLEKPSDGSIFINGKDCTELDSSKRNFGIVFQSYALFPNMTVEQNILFGLEQRKEVSKKERVERCREVLEMVDLYEHRKKYPFQLSGGQQQRTALARAISLKPEYLLLDEPLSALDAKVRSKLRTEICNIQKKLGITTIMVTHDQEEALTMADRIVVMNNSVIEQIGTPGEIYRNPKSAFVADFIGSMNIYREGKHIYGIRPEKIIMSSMSIDGMENRPGTVTNIEFRGATTRVYGECDDRKEICVDLMSDEVSEIDFNKGDRVVFNYTKDDIVSYLDEEVV</sequence>
<evidence type="ECO:0000259" key="9">
    <source>
        <dbReference type="PROSITE" id="PS50893"/>
    </source>
</evidence>
<dbReference type="EC" id="7.6.2.9" evidence="8"/>
<dbReference type="Pfam" id="PF08402">
    <property type="entry name" value="TOBE_2"/>
    <property type="match status" value="1"/>
</dbReference>
<dbReference type="RefSeq" id="WP_142535505.1">
    <property type="nucleotide sequence ID" value="NZ_SGJB01000004.1"/>
</dbReference>
<evidence type="ECO:0000313" key="11">
    <source>
        <dbReference type="Proteomes" id="UP000317863"/>
    </source>
</evidence>
<evidence type="ECO:0000256" key="1">
    <source>
        <dbReference type="ARBA" id="ARBA00022448"/>
    </source>
</evidence>
<keyword evidence="2" id="KW-1003">Cell membrane</keyword>
<dbReference type="InterPro" id="IPR008995">
    <property type="entry name" value="Mo/tungstate-bd_C_term_dom"/>
</dbReference>
<dbReference type="InterPro" id="IPR003593">
    <property type="entry name" value="AAA+_ATPase"/>
</dbReference>
<evidence type="ECO:0000256" key="5">
    <source>
        <dbReference type="ARBA" id="ARBA00022840"/>
    </source>
</evidence>
<dbReference type="SMART" id="SM00382">
    <property type="entry name" value="AAA"/>
    <property type="match status" value="1"/>
</dbReference>
<keyword evidence="7" id="KW-0472">Membrane</keyword>
<dbReference type="Proteomes" id="UP000317863">
    <property type="component" value="Unassembled WGS sequence"/>
</dbReference>
<accession>A0A544QWS6</accession>
<protein>
    <recommendedName>
        <fullName evidence="8">ABC-type quaternary amine transporter</fullName>
        <ecNumber evidence="8">7.6.2.9</ecNumber>
    </recommendedName>
</protein>
<keyword evidence="6" id="KW-1278">Translocase</keyword>
<dbReference type="InterPro" id="IPR027417">
    <property type="entry name" value="P-loop_NTPase"/>
</dbReference>
<dbReference type="SUPFAM" id="SSF52540">
    <property type="entry name" value="P-loop containing nucleoside triphosphate hydrolases"/>
    <property type="match status" value="1"/>
</dbReference>
<keyword evidence="11" id="KW-1185">Reference proteome</keyword>
<dbReference type="Gene3D" id="3.40.50.300">
    <property type="entry name" value="P-loop containing nucleotide triphosphate hydrolases"/>
    <property type="match status" value="1"/>
</dbReference>
<keyword evidence="4" id="KW-0547">Nucleotide-binding</keyword>
<keyword evidence="3" id="KW-0997">Cell inner membrane</keyword>
<dbReference type="InterPro" id="IPR013611">
    <property type="entry name" value="Transp-assoc_OB_typ2"/>
</dbReference>
<dbReference type="SUPFAM" id="SSF50331">
    <property type="entry name" value="MOP-like"/>
    <property type="match status" value="1"/>
</dbReference>
<comment type="caution">
    <text evidence="10">The sequence shown here is derived from an EMBL/GenBank/DDBJ whole genome shotgun (WGS) entry which is preliminary data.</text>
</comment>
<evidence type="ECO:0000256" key="8">
    <source>
        <dbReference type="ARBA" id="ARBA00066388"/>
    </source>
</evidence>
<dbReference type="EMBL" id="SGJB01000004">
    <property type="protein sequence ID" value="TQQ85148.1"/>
    <property type="molecule type" value="Genomic_DNA"/>
</dbReference>
<name>A0A544QWS6_9FIRM</name>
<dbReference type="GO" id="GO:0043190">
    <property type="term" value="C:ATP-binding cassette (ABC) transporter complex"/>
    <property type="evidence" value="ECO:0007669"/>
    <property type="project" value="InterPro"/>
</dbReference>
<dbReference type="InterPro" id="IPR050093">
    <property type="entry name" value="ABC_SmlMolc_Importer"/>
</dbReference>
<keyword evidence="5 10" id="KW-0067">ATP-binding</keyword>
<dbReference type="AlphaFoldDB" id="A0A544QWS6"/>